<evidence type="ECO:0000256" key="1">
    <source>
        <dbReference type="SAM" id="Phobius"/>
    </source>
</evidence>
<dbReference type="PROSITE" id="PS51257">
    <property type="entry name" value="PROKAR_LIPOPROTEIN"/>
    <property type="match status" value="1"/>
</dbReference>
<name>A0A0V0I390_SOLCH</name>
<sequence length="122" mass="13904">MRSLSELFTSSVSSEFLTWIYLFTLCILASGCLANAFLLLTCAPYIPNLLVDFHYKHFILMLPVCNQIINLFINELLLYILGLFNSVSWKMSIVCSSSVRLLLLPTSFYSSKHGVPLWNLNM</sequence>
<feature type="transmembrane region" description="Helical" evidence="1">
    <location>
        <begin position="58"/>
        <end position="81"/>
    </location>
</feature>
<protein>
    <submittedName>
        <fullName evidence="2">Putative ovule protein</fullName>
    </submittedName>
</protein>
<feature type="transmembrane region" description="Helical" evidence="1">
    <location>
        <begin position="20"/>
        <end position="46"/>
    </location>
</feature>
<dbReference type="AlphaFoldDB" id="A0A0V0I390"/>
<accession>A0A0V0I390</accession>
<keyword evidence="1" id="KW-1133">Transmembrane helix</keyword>
<reference evidence="2" key="1">
    <citation type="submission" date="2015-12" db="EMBL/GenBank/DDBJ databases">
        <title>Gene expression during late stages of embryo sac development: a critical building block for successful pollen-pistil interactions.</title>
        <authorList>
            <person name="Liu Y."/>
            <person name="Joly V."/>
            <person name="Sabar M."/>
            <person name="Matton D.P."/>
        </authorList>
    </citation>
    <scope>NUCLEOTIDE SEQUENCE</scope>
</reference>
<keyword evidence="1" id="KW-0472">Membrane</keyword>
<organism evidence="2">
    <name type="scientific">Solanum chacoense</name>
    <name type="common">Chaco potato</name>
    <dbReference type="NCBI Taxonomy" id="4108"/>
    <lineage>
        <taxon>Eukaryota</taxon>
        <taxon>Viridiplantae</taxon>
        <taxon>Streptophyta</taxon>
        <taxon>Embryophyta</taxon>
        <taxon>Tracheophyta</taxon>
        <taxon>Spermatophyta</taxon>
        <taxon>Magnoliopsida</taxon>
        <taxon>eudicotyledons</taxon>
        <taxon>Gunneridae</taxon>
        <taxon>Pentapetalae</taxon>
        <taxon>asterids</taxon>
        <taxon>lamiids</taxon>
        <taxon>Solanales</taxon>
        <taxon>Solanaceae</taxon>
        <taxon>Solanoideae</taxon>
        <taxon>Solaneae</taxon>
        <taxon>Solanum</taxon>
    </lineage>
</organism>
<evidence type="ECO:0000313" key="2">
    <source>
        <dbReference type="EMBL" id="JAP26762.1"/>
    </source>
</evidence>
<keyword evidence="1" id="KW-0812">Transmembrane</keyword>
<dbReference type="EMBL" id="GEDG01011888">
    <property type="protein sequence ID" value="JAP26762.1"/>
    <property type="molecule type" value="Transcribed_RNA"/>
</dbReference>
<proteinExistence type="predicted"/>